<keyword evidence="2" id="KW-1185">Reference proteome</keyword>
<sequence length="106" mass="11948">MRTYTSYSKARVDIFQRKYALDILIESGMLDCRGGQGRGRGGGRSGGCPQCTYGKRFGHIEDKCYSLIGFLEKPINTTQSNDSGKDFEQRSINRNVVSDDEYEAYL</sequence>
<dbReference type="EMBL" id="JAMSHJ010000003">
    <property type="protein sequence ID" value="KAI5428333.1"/>
    <property type="molecule type" value="Genomic_DNA"/>
</dbReference>
<dbReference type="AlphaFoldDB" id="A0A9D5AZU6"/>
<dbReference type="Proteomes" id="UP001058974">
    <property type="component" value="Chromosome 3"/>
</dbReference>
<organism evidence="1 2">
    <name type="scientific">Pisum sativum</name>
    <name type="common">Garden pea</name>
    <name type="synonym">Lathyrus oleraceus</name>
    <dbReference type="NCBI Taxonomy" id="3888"/>
    <lineage>
        <taxon>Eukaryota</taxon>
        <taxon>Viridiplantae</taxon>
        <taxon>Streptophyta</taxon>
        <taxon>Embryophyta</taxon>
        <taxon>Tracheophyta</taxon>
        <taxon>Spermatophyta</taxon>
        <taxon>Magnoliopsida</taxon>
        <taxon>eudicotyledons</taxon>
        <taxon>Gunneridae</taxon>
        <taxon>Pentapetalae</taxon>
        <taxon>rosids</taxon>
        <taxon>fabids</taxon>
        <taxon>Fabales</taxon>
        <taxon>Fabaceae</taxon>
        <taxon>Papilionoideae</taxon>
        <taxon>50 kb inversion clade</taxon>
        <taxon>NPAAA clade</taxon>
        <taxon>Hologalegina</taxon>
        <taxon>IRL clade</taxon>
        <taxon>Fabeae</taxon>
        <taxon>Lathyrus</taxon>
    </lineage>
</organism>
<proteinExistence type="predicted"/>
<name>A0A9D5AZU6_PEA</name>
<protein>
    <submittedName>
        <fullName evidence="1">Uncharacterized protein</fullName>
    </submittedName>
</protein>
<evidence type="ECO:0000313" key="1">
    <source>
        <dbReference type="EMBL" id="KAI5428333.1"/>
    </source>
</evidence>
<gene>
    <name evidence="1" type="ORF">KIW84_033360</name>
</gene>
<evidence type="ECO:0000313" key="2">
    <source>
        <dbReference type="Proteomes" id="UP001058974"/>
    </source>
</evidence>
<comment type="caution">
    <text evidence="1">The sequence shown here is derived from an EMBL/GenBank/DDBJ whole genome shotgun (WGS) entry which is preliminary data.</text>
</comment>
<reference evidence="1 2" key="1">
    <citation type="journal article" date="2022" name="Nat. Genet.">
        <title>Improved pea reference genome and pan-genome highlight genomic features and evolutionary characteristics.</title>
        <authorList>
            <person name="Yang T."/>
            <person name="Liu R."/>
            <person name="Luo Y."/>
            <person name="Hu S."/>
            <person name="Wang D."/>
            <person name="Wang C."/>
            <person name="Pandey M.K."/>
            <person name="Ge S."/>
            <person name="Xu Q."/>
            <person name="Li N."/>
            <person name="Li G."/>
            <person name="Huang Y."/>
            <person name="Saxena R.K."/>
            <person name="Ji Y."/>
            <person name="Li M."/>
            <person name="Yan X."/>
            <person name="He Y."/>
            <person name="Liu Y."/>
            <person name="Wang X."/>
            <person name="Xiang C."/>
            <person name="Varshney R.K."/>
            <person name="Ding H."/>
            <person name="Gao S."/>
            <person name="Zong X."/>
        </authorList>
    </citation>
    <scope>NUCLEOTIDE SEQUENCE [LARGE SCALE GENOMIC DNA]</scope>
    <source>
        <strain evidence="1 2">cv. Zhongwan 6</strain>
    </source>
</reference>
<accession>A0A9D5AZU6</accession>
<dbReference type="Gramene" id="Psat03G0336000-T1">
    <property type="protein sequence ID" value="KAI5428333.1"/>
    <property type="gene ID" value="KIW84_033360"/>
</dbReference>